<dbReference type="AlphaFoldDB" id="A0A8J7JMB2"/>
<dbReference type="EMBL" id="JAEMHM010000010">
    <property type="protein sequence ID" value="MBJ6725675.1"/>
    <property type="molecule type" value="Genomic_DNA"/>
</dbReference>
<reference evidence="2" key="1">
    <citation type="submission" date="2020-12" db="EMBL/GenBank/DDBJ databases">
        <title>Geomonas sp. Red875, isolated from river sediment.</title>
        <authorList>
            <person name="Xu Z."/>
            <person name="Zhang Z."/>
            <person name="Masuda Y."/>
            <person name="Itoh H."/>
            <person name="Senoo K."/>
        </authorList>
    </citation>
    <scope>NUCLEOTIDE SEQUENCE</scope>
    <source>
        <strain evidence="2">Red875</strain>
    </source>
</reference>
<evidence type="ECO:0000313" key="2">
    <source>
        <dbReference type="EMBL" id="MBJ6725675.1"/>
    </source>
</evidence>
<evidence type="ECO:0000313" key="3">
    <source>
        <dbReference type="Proteomes" id="UP000636888"/>
    </source>
</evidence>
<name>A0A8J7JMB2_9BACT</name>
<accession>A0A8J7JMB2</accession>
<feature type="compositionally biased region" description="Low complexity" evidence="1">
    <location>
        <begin position="53"/>
        <end position="75"/>
    </location>
</feature>
<dbReference type="InterPro" id="IPR037257">
    <property type="entry name" value="T2SS_E_N_sf"/>
</dbReference>
<evidence type="ECO:0000256" key="1">
    <source>
        <dbReference type="SAM" id="MobiDB-lite"/>
    </source>
</evidence>
<dbReference type="SUPFAM" id="SSF160246">
    <property type="entry name" value="EspE N-terminal domain-like"/>
    <property type="match status" value="1"/>
</dbReference>
<feature type="region of interest" description="Disordered" evidence="1">
    <location>
        <begin position="41"/>
        <end position="75"/>
    </location>
</feature>
<proteinExistence type="predicted"/>
<protein>
    <recommendedName>
        <fullName evidence="4">Type II secretion system protein GspE N-terminal domain-containing protein</fullName>
    </recommendedName>
</protein>
<evidence type="ECO:0008006" key="4">
    <source>
        <dbReference type="Google" id="ProtNLM"/>
    </source>
</evidence>
<gene>
    <name evidence="2" type="ORF">JFN93_13225</name>
</gene>
<organism evidence="2 3">
    <name type="scientific">Geomesophilobacter sediminis</name>
    <dbReference type="NCBI Taxonomy" id="2798584"/>
    <lineage>
        <taxon>Bacteria</taxon>
        <taxon>Pseudomonadati</taxon>
        <taxon>Thermodesulfobacteriota</taxon>
        <taxon>Desulfuromonadia</taxon>
        <taxon>Geobacterales</taxon>
        <taxon>Geobacteraceae</taxon>
        <taxon>Geomesophilobacter</taxon>
    </lineage>
</organism>
<comment type="caution">
    <text evidence="2">The sequence shown here is derived from an EMBL/GenBank/DDBJ whole genome shotgun (WGS) entry which is preliminary data.</text>
</comment>
<dbReference type="RefSeq" id="WP_199384566.1">
    <property type="nucleotide sequence ID" value="NZ_JAEMHM010000010.1"/>
</dbReference>
<keyword evidence="3" id="KW-1185">Reference proteome</keyword>
<sequence>MKLGEALIQAGKLTASQLEEVLKEQAIFGGKFGTNLIEMGFIEEEAPPERPTARPSPSSSWSTRRGSAAGSPCSF</sequence>
<dbReference type="Proteomes" id="UP000636888">
    <property type="component" value="Unassembled WGS sequence"/>
</dbReference>